<reference evidence="5" key="1">
    <citation type="journal article" date="2019" name="Int. J. Syst. Evol. Microbiol.">
        <title>The Global Catalogue of Microorganisms (GCM) 10K type strain sequencing project: providing services to taxonomists for standard genome sequencing and annotation.</title>
        <authorList>
            <consortium name="The Broad Institute Genomics Platform"/>
            <consortium name="The Broad Institute Genome Sequencing Center for Infectious Disease"/>
            <person name="Wu L."/>
            <person name="Ma J."/>
        </authorList>
    </citation>
    <scope>NUCLEOTIDE SEQUENCE [LARGE SCALE GENOMIC DNA]</scope>
    <source>
        <strain evidence="5">JCM 4733</strain>
    </source>
</reference>
<dbReference type="InterPro" id="IPR006059">
    <property type="entry name" value="SBP"/>
</dbReference>
<protein>
    <submittedName>
        <fullName evidence="4">Sugar ABC transporter substrate-binding protein</fullName>
    </submittedName>
</protein>
<evidence type="ECO:0000313" key="5">
    <source>
        <dbReference type="Proteomes" id="UP000653644"/>
    </source>
</evidence>
<evidence type="ECO:0000313" key="4">
    <source>
        <dbReference type="EMBL" id="GHA33542.1"/>
    </source>
</evidence>
<dbReference type="PROSITE" id="PS51257">
    <property type="entry name" value="PROKAR_LIPOPROTEIN"/>
    <property type="match status" value="1"/>
</dbReference>
<dbReference type="Proteomes" id="UP000653644">
    <property type="component" value="Unassembled WGS sequence"/>
</dbReference>
<evidence type="ECO:0000256" key="2">
    <source>
        <dbReference type="ARBA" id="ARBA00022448"/>
    </source>
</evidence>
<comment type="similarity">
    <text evidence="1">Belongs to the bacterial solute-binding protein 1 family.</text>
</comment>
<gene>
    <name evidence="4" type="ORF">GCM10010345_42600</name>
</gene>
<keyword evidence="5" id="KW-1185">Reference proteome</keyword>
<name>A0ABQ3CQ85_9ACTN</name>
<dbReference type="SUPFAM" id="SSF53850">
    <property type="entry name" value="Periplasmic binding protein-like II"/>
    <property type="match status" value="1"/>
</dbReference>
<organism evidence="4 5">
    <name type="scientific">Streptomyces canarius</name>
    <dbReference type="NCBI Taxonomy" id="285453"/>
    <lineage>
        <taxon>Bacteria</taxon>
        <taxon>Bacillati</taxon>
        <taxon>Actinomycetota</taxon>
        <taxon>Actinomycetes</taxon>
        <taxon>Kitasatosporales</taxon>
        <taxon>Streptomycetaceae</taxon>
        <taxon>Streptomyces</taxon>
    </lineage>
</organism>
<proteinExistence type="inferred from homology"/>
<dbReference type="PANTHER" id="PTHR30061:SF50">
    <property type="entry name" value="MALTOSE_MALTODEXTRIN-BINDING PERIPLASMIC PROTEIN"/>
    <property type="match status" value="1"/>
</dbReference>
<dbReference type="EMBL" id="BMVN01000014">
    <property type="protein sequence ID" value="GHA33542.1"/>
    <property type="molecule type" value="Genomic_DNA"/>
</dbReference>
<evidence type="ECO:0000256" key="3">
    <source>
        <dbReference type="ARBA" id="ARBA00022729"/>
    </source>
</evidence>
<comment type="caution">
    <text evidence="4">The sequence shown here is derived from an EMBL/GenBank/DDBJ whole genome shotgun (WGS) entry which is preliminary data.</text>
</comment>
<keyword evidence="2" id="KW-0813">Transport</keyword>
<evidence type="ECO:0000256" key="1">
    <source>
        <dbReference type="ARBA" id="ARBA00008520"/>
    </source>
</evidence>
<sequence>MNRNTSPTASDRNDKDLPVLRTAVTAAIVVGCLASLSACSNESGATPGDRGGDSASISFAYWGSNEENATIKSMVAAFERAHPDIHVEANWIQSDYEQKLQTSIAGGDAPTVAAISNTSLPSFFTVFKPVSVDKNAYYSPAVAKAGNVDGTDYAVPFVAKSKVMAVDKTSFTKAGLPVPSGTTPLSTRDFVAAARKMTSGSGSSKVYGSAPLWYDGWLLADGGSYYNADGTKCTMGDAAGIRAAKTVVDSVKPNGFAPTSIAAQGQDMFQWLAQGKVATLPDFGPWNIAKFAALDSARFALVPMPGRGEPMEVDGLGIAKSASAAQVKSAETFTKFMSTDPAAQNLLASKKSALGVPVVDDSLAAFKSAAPKANLQAFVDAVEHAVTTPYVKNKVQIESTFSTALNSRTAIGTGHENPATVLPQLQATCQKMLDATK</sequence>
<keyword evidence="3" id="KW-0732">Signal</keyword>
<dbReference type="PANTHER" id="PTHR30061">
    <property type="entry name" value="MALTOSE-BINDING PERIPLASMIC PROTEIN"/>
    <property type="match status" value="1"/>
</dbReference>
<dbReference type="Pfam" id="PF01547">
    <property type="entry name" value="SBP_bac_1"/>
    <property type="match status" value="1"/>
</dbReference>
<dbReference type="Gene3D" id="3.40.190.10">
    <property type="entry name" value="Periplasmic binding protein-like II"/>
    <property type="match status" value="1"/>
</dbReference>
<accession>A0ABQ3CQ85</accession>